<dbReference type="GeneID" id="19877990"/>
<dbReference type="RefSeq" id="XP_008073119.1">
    <property type="nucleotide sequence ID" value="XM_008074928.1"/>
</dbReference>
<dbReference type="AlphaFoldDB" id="L2GZI5"/>
<evidence type="ECO:0000313" key="1">
    <source>
        <dbReference type="EMBL" id="ELA48490.1"/>
    </source>
</evidence>
<dbReference type="HOGENOM" id="CLU_373057_0_0_1"/>
<protein>
    <submittedName>
        <fullName evidence="1">Uncharacterized protein</fullName>
    </submittedName>
</protein>
<accession>L2GZI5</accession>
<evidence type="ECO:0000313" key="2">
    <source>
        <dbReference type="Proteomes" id="UP000011081"/>
    </source>
</evidence>
<dbReference type="OMA" id="FACYLFT"/>
<sequence>MGKEVSDRTVLKQIEEINSHKANNVNYYNHLINLEGSVDQVSLFVSIQACTVLCEDFYVYLQETRAMMYVERGISKFDEIIKLCLIEKKDFYFLIECLSRMLIIKVKITNDLNILSEYRSFLQINSEGIFNFLVDLRSENIEIRISTDNTVEEQIFVEGSPETVKLVPNNDKLLVAMDFISTSEQFDVFLFYFGLFYDPACKAAYLSRLTDLRKRFERTLLIQAILDTEYLSELMDYAMKQKNGLNELSTIFMICLKINELNTFKIIIIDFLKITSILTDEEATNLRLITTSLIKNLNKEIEGRRPSQMYDRVTNAVQIGEINFLLDIGLKDFVDWDDLVRFLYVQKDYALILCLTRRSIKVERKILFACYLFTGDIFCAETLYEEELNQRFTVKTCQNGSETSFDEMEANEIFGESICSNDLIDQAQVFMLFVKKGKISSAFNLIEKIDGVEEFILCIKFLVSHNRQLLKEVICIGIKKFHQNYNFLRISISILHLEEIAITADERANLILELYFNDDDELAVNLWPDKTFIYNILYNNTLDVENLNLKCRLLEEIKLMSTEEDTLFLFLYVIREIEQRTLETDAEKAESEGKAVECLQASIDNLLIHLFGNIGAFKSETLILLYDYYKHCDKDKSELAFNSLSISDLSENNLHFLCDITDDIKIVQIIQVMKIRQLLSAEVLNTIYVRFAAYGIYNLIALCDELEMIEVDFKSRVLLDLLRTKLQHLGALRDPFLKKRILHFLSE</sequence>
<reference evidence="2" key="1">
    <citation type="submission" date="2011-03" db="EMBL/GenBank/DDBJ databases">
        <title>The genome sequence of Vavraia culicis strain floridensis.</title>
        <authorList>
            <consortium name="The Broad Institute Genome Sequencing Platform"/>
            <person name="Cuomo C."/>
            <person name="Becnel J."/>
            <person name="Sanscrainte N."/>
            <person name="Young S.K."/>
            <person name="Zeng Q."/>
            <person name="Gargeya S."/>
            <person name="Fitzgerald M."/>
            <person name="Haas B."/>
            <person name="Abouelleil A."/>
            <person name="Alvarado L."/>
            <person name="Arachchi H.M."/>
            <person name="Berlin A."/>
            <person name="Chapman S.B."/>
            <person name="Gearin G."/>
            <person name="Goldberg J."/>
            <person name="Griggs A."/>
            <person name="Gujja S."/>
            <person name="Hansen M."/>
            <person name="Heiman D."/>
            <person name="Howarth C."/>
            <person name="Larimer J."/>
            <person name="Lui A."/>
            <person name="MacDonald P.J.P."/>
            <person name="McCowen C."/>
            <person name="Montmayeur A."/>
            <person name="Murphy C."/>
            <person name="Neiman D."/>
            <person name="Pearson M."/>
            <person name="Priest M."/>
            <person name="Roberts A."/>
            <person name="Saif S."/>
            <person name="Shea T."/>
            <person name="Sisk P."/>
            <person name="Stolte C."/>
            <person name="Sykes S."/>
            <person name="Wortman J."/>
            <person name="Nusbaum C."/>
            <person name="Birren B."/>
        </authorList>
    </citation>
    <scope>NUCLEOTIDE SEQUENCE [LARGE SCALE GENOMIC DNA]</scope>
    <source>
        <strain evidence="2">floridensis</strain>
    </source>
</reference>
<dbReference type="EMBL" id="GL877404">
    <property type="protein sequence ID" value="ELA48490.1"/>
    <property type="molecule type" value="Genomic_DNA"/>
</dbReference>
<keyword evidence="2" id="KW-1185">Reference proteome</keyword>
<organism evidence="1 2">
    <name type="scientific">Vavraia culicis (isolate floridensis)</name>
    <name type="common">Microsporidian parasite</name>
    <dbReference type="NCBI Taxonomy" id="948595"/>
    <lineage>
        <taxon>Eukaryota</taxon>
        <taxon>Fungi</taxon>
        <taxon>Fungi incertae sedis</taxon>
        <taxon>Microsporidia</taxon>
        <taxon>Pleistophoridae</taxon>
        <taxon>Vavraia</taxon>
    </lineage>
</organism>
<proteinExistence type="predicted"/>
<dbReference type="VEuPathDB" id="MicrosporidiaDB:VCUG_00099"/>
<dbReference type="InParanoid" id="L2GZI5"/>
<name>L2GZI5_VAVCU</name>
<dbReference type="OrthoDB" id="2198293at2759"/>
<dbReference type="Proteomes" id="UP000011081">
    <property type="component" value="Unassembled WGS sequence"/>
</dbReference>
<gene>
    <name evidence="1" type="ORF">VCUG_00099</name>
</gene>